<dbReference type="Proteomes" id="UP000075420">
    <property type="component" value="Unassembled WGS sequence"/>
</dbReference>
<organism evidence="2 3">
    <name type="scientific">Sorangium cellulosum</name>
    <name type="common">Polyangium cellulosum</name>
    <dbReference type="NCBI Taxonomy" id="56"/>
    <lineage>
        <taxon>Bacteria</taxon>
        <taxon>Pseudomonadati</taxon>
        <taxon>Myxococcota</taxon>
        <taxon>Polyangia</taxon>
        <taxon>Polyangiales</taxon>
        <taxon>Polyangiaceae</taxon>
        <taxon>Sorangium</taxon>
    </lineage>
</organism>
<dbReference type="InterPro" id="IPR009081">
    <property type="entry name" value="PP-bd_ACP"/>
</dbReference>
<feature type="domain" description="Carrier" evidence="1">
    <location>
        <begin position="27"/>
        <end position="65"/>
    </location>
</feature>
<comment type="caution">
    <text evidence="2">The sequence shown here is derived from an EMBL/GenBank/DDBJ whole genome shotgun (WGS) entry which is preliminary data.</text>
</comment>
<dbReference type="SUPFAM" id="SSF47336">
    <property type="entry name" value="ACP-like"/>
    <property type="match status" value="1"/>
</dbReference>
<evidence type="ECO:0000313" key="3">
    <source>
        <dbReference type="Proteomes" id="UP000075420"/>
    </source>
</evidence>
<evidence type="ECO:0000259" key="1">
    <source>
        <dbReference type="Pfam" id="PF00550"/>
    </source>
</evidence>
<dbReference type="Pfam" id="PF00550">
    <property type="entry name" value="PP-binding"/>
    <property type="match status" value="1"/>
</dbReference>
<accession>A0A150PRH2</accession>
<protein>
    <recommendedName>
        <fullName evidence="1">Carrier domain-containing protein</fullName>
    </recommendedName>
</protein>
<dbReference type="InterPro" id="IPR036736">
    <property type="entry name" value="ACP-like_sf"/>
</dbReference>
<proteinExistence type="predicted"/>
<sequence length="87" mass="10034">MDRQDFYTKLQGFLHDQYRQRHPDKETRPIADTANLFDSGYVDSFGMVNLILFIEGTLGVEVPIESYQPETFFSMKAIYETFCPAAA</sequence>
<reference evidence="2 3" key="1">
    <citation type="submission" date="2014-02" db="EMBL/GenBank/DDBJ databases">
        <title>The small core and large imbalanced accessory genome model reveals a collaborative survival strategy of Sorangium cellulosum strains in nature.</title>
        <authorList>
            <person name="Han K."/>
            <person name="Peng R."/>
            <person name="Blom J."/>
            <person name="Li Y.-Z."/>
        </authorList>
    </citation>
    <scope>NUCLEOTIDE SEQUENCE [LARGE SCALE GENOMIC DNA]</scope>
    <source>
        <strain evidence="2 3">So0157-25</strain>
    </source>
</reference>
<dbReference type="Gene3D" id="1.10.1200.10">
    <property type="entry name" value="ACP-like"/>
    <property type="match status" value="1"/>
</dbReference>
<name>A0A150PRH2_SORCE</name>
<dbReference type="EMBL" id="JELY01000724">
    <property type="protein sequence ID" value="KYF58367.1"/>
    <property type="molecule type" value="Genomic_DNA"/>
</dbReference>
<gene>
    <name evidence="2" type="ORF">BE08_03260</name>
</gene>
<evidence type="ECO:0000313" key="2">
    <source>
        <dbReference type="EMBL" id="KYF58367.1"/>
    </source>
</evidence>
<dbReference type="AlphaFoldDB" id="A0A150PRH2"/>